<keyword evidence="4" id="KW-0812">Transmembrane</keyword>
<dbReference type="Proteomes" id="UP000598360">
    <property type="component" value="Unassembled WGS sequence"/>
</dbReference>
<comment type="caution">
    <text evidence="5">The sequence shown here is derived from an EMBL/GenBank/DDBJ whole genome shotgun (WGS) entry which is preliminary data.</text>
</comment>
<feature type="region of interest" description="Disordered" evidence="3">
    <location>
        <begin position="1"/>
        <end position="25"/>
    </location>
</feature>
<organism evidence="5 6">
    <name type="scientific">Saccharopolyspora montiporae</name>
    <dbReference type="NCBI Taxonomy" id="2781240"/>
    <lineage>
        <taxon>Bacteria</taxon>
        <taxon>Bacillati</taxon>
        <taxon>Actinomycetota</taxon>
        <taxon>Actinomycetes</taxon>
        <taxon>Pseudonocardiales</taxon>
        <taxon>Pseudonocardiaceae</taxon>
        <taxon>Saccharopolyspora</taxon>
    </lineage>
</organism>
<dbReference type="AlphaFoldDB" id="A0A929FYE7"/>
<evidence type="ECO:0000256" key="4">
    <source>
        <dbReference type="SAM" id="Phobius"/>
    </source>
</evidence>
<name>A0A929FYE7_9PSEU</name>
<accession>A0A929FYE7</accession>
<comment type="subcellular location">
    <subcellularLocation>
        <location evidence="1">Membrane</location>
    </subcellularLocation>
</comment>
<evidence type="ECO:0000313" key="5">
    <source>
        <dbReference type="EMBL" id="MBE9373314.1"/>
    </source>
</evidence>
<keyword evidence="4" id="KW-1133">Transmembrane helix</keyword>
<dbReference type="PANTHER" id="PTHR37042">
    <property type="entry name" value="OUTER MEMBRANE PROTEIN RV1973"/>
    <property type="match status" value="1"/>
</dbReference>
<gene>
    <name evidence="5" type="ORF">IQ251_02530</name>
</gene>
<evidence type="ECO:0000256" key="1">
    <source>
        <dbReference type="ARBA" id="ARBA00004370"/>
    </source>
</evidence>
<evidence type="ECO:0000256" key="2">
    <source>
        <dbReference type="ARBA" id="ARBA00023136"/>
    </source>
</evidence>
<evidence type="ECO:0000256" key="3">
    <source>
        <dbReference type="SAM" id="MobiDB-lite"/>
    </source>
</evidence>
<sequence length="187" mass="20323">MVPKNSASAEGDRETEGTAEAPPERTRPIRWVVGMGALVIVLSSSLVAGGMLLTSVLDYRAAADRRAEITSVARDMAQLSYSLDHQTFPKQVDQLASMTTGEYRQGLIDGRDGLRYILEQGKVKSSSDISAVGVERNDANSATVLLSVTTHITNTELKTPQTRHYRVAIGLVRQGPRWLVKSNDVIA</sequence>
<protein>
    <recommendedName>
        <fullName evidence="7">Mce-associated membrane protein</fullName>
    </recommendedName>
</protein>
<proteinExistence type="predicted"/>
<dbReference type="PANTHER" id="PTHR37042:SF4">
    <property type="entry name" value="OUTER MEMBRANE PROTEIN RV1973"/>
    <property type="match status" value="1"/>
</dbReference>
<feature type="transmembrane region" description="Helical" evidence="4">
    <location>
        <begin position="31"/>
        <end position="57"/>
    </location>
</feature>
<dbReference type="EMBL" id="JADEYC010000005">
    <property type="protein sequence ID" value="MBE9373314.1"/>
    <property type="molecule type" value="Genomic_DNA"/>
</dbReference>
<evidence type="ECO:0008006" key="7">
    <source>
        <dbReference type="Google" id="ProtNLM"/>
    </source>
</evidence>
<dbReference type="GO" id="GO:0016020">
    <property type="term" value="C:membrane"/>
    <property type="evidence" value="ECO:0007669"/>
    <property type="project" value="UniProtKB-SubCell"/>
</dbReference>
<feature type="compositionally biased region" description="Basic and acidic residues" evidence="3">
    <location>
        <begin position="10"/>
        <end position="25"/>
    </location>
</feature>
<dbReference type="RefSeq" id="WP_193926771.1">
    <property type="nucleotide sequence ID" value="NZ_JADEYC010000005.1"/>
</dbReference>
<keyword evidence="2 4" id="KW-0472">Membrane</keyword>
<keyword evidence="6" id="KW-1185">Reference proteome</keyword>
<evidence type="ECO:0000313" key="6">
    <source>
        <dbReference type="Proteomes" id="UP000598360"/>
    </source>
</evidence>
<reference evidence="5" key="1">
    <citation type="submission" date="2020-10" db="EMBL/GenBank/DDBJ databases">
        <title>Diversity and distribution of actinomycetes associated with coral in the coast of Hainan.</title>
        <authorList>
            <person name="Li F."/>
        </authorList>
    </citation>
    <scope>NUCLEOTIDE SEQUENCE</scope>
    <source>
        <strain evidence="5">HNM0983</strain>
    </source>
</reference>